<comment type="domain">
    <text evidence="6">The N-terminal region contains the highly conserved SGGXDS motif, predicted to be a P-loop motif involved in ATP binding.</text>
</comment>
<dbReference type="InterPro" id="IPR014729">
    <property type="entry name" value="Rossmann-like_a/b/a_fold"/>
</dbReference>
<proteinExistence type="inferred from homology"/>
<evidence type="ECO:0000259" key="8">
    <source>
        <dbReference type="Pfam" id="PF01171"/>
    </source>
</evidence>
<comment type="similarity">
    <text evidence="6">Belongs to the tRNA(Ile)-lysidine synthase family.</text>
</comment>
<feature type="coiled-coil region" evidence="7">
    <location>
        <begin position="206"/>
        <end position="240"/>
    </location>
</feature>
<dbReference type="Gene3D" id="3.40.50.620">
    <property type="entry name" value="HUPs"/>
    <property type="match status" value="1"/>
</dbReference>
<evidence type="ECO:0000256" key="2">
    <source>
        <dbReference type="ARBA" id="ARBA00022694"/>
    </source>
</evidence>
<evidence type="ECO:0000256" key="1">
    <source>
        <dbReference type="ARBA" id="ARBA00022598"/>
    </source>
</evidence>
<dbReference type="EC" id="6.3.4.19" evidence="6"/>
<dbReference type="RefSeq" id="WP_307280655.1">
    <property type="nucleotide sequence ID" value="NZ_JAUSZT010000003.1"/>
</dbReference>
<feature type="domain" description="tRNA(Ile)-lysidine/2-thiocytidine synthase N-terminal" evidence="8">
    <location>
        <begin position="29"/>
        <end position="213"/>
    </location>
</feature>
<comment type="catalytic activity">
    <reaction evidence="5 6">
        <text>cytidine(34) in tRNA(Ile2) + L-lysine + ATP = lysidine(34) in tRNA(Ile2) + AMP + diphosphate + H(+)</text>
        <dbReference type="Rhea" id="RHEA:43744"/>
        <dbReference type="Rhea" id="RHEA-COMP:10625"/>
        <dbReference type="Rhea" id="RHEA-COMP:10670"/>
        <dbReference type="ChEBI" id="CHEBI:15378"/>
        <dbReference type="ChEBI" id="CHEBI:30616"/>
        <dbReference type="ChEBI" id="CHEBI:32551"/>
        <dbReference type="ChEBI" id="CHEBI:33019"/>
        <dbReference type="ChEBI" id="CHEBI:82748"/>
        <dbReference type="ChEBI" id="CHEBI:83665"/>
        <dbReference type="ChEBI" id="CHEBI:456215"/>
        <dbReference type="EC" id="6.3.4.19"/>
    </reaction>
</comment>
<keyword evidence="4 6" id="KW-0067">ATP-binding</keyword>
<keyword evidence="3 6" id="KW-0547">Nucleotide-binding</keyword>
<dbReference type="GO" id="GO:0032267">
    <property type="term" value="F:tRNA(Ile)-lysidine synthase activity"/>
    <property type="evidence" value="ECO:0007669"/>
    <property type="project" value="UniProtKB-EC"/>
</dbReference>
<evidence type="ECO:0000256" key="3">
    <source>
        <dbReference type="ARBA" id="ARBA00022741"/>
    </source>
</evidence>
<dbReference type="SUPFAM" id="SSF52402">
    <property type="entry name" value="Adenine nucleotide alpha hydrolases-like"/>
    <property type="match status" value="1"/>
</dbReference>
<feature type="binding site" evidence="6">
    <location>
        <begin position="34"/>
        <end position="39"/>
    </location>
    <ligand>
        <name>ATP</name>
        <dbReference type="ChEBI" id="CHEBI:30616"/>
    </ligand>
</feature>
<keyword evidence="2 6" id="KW-0819">tRNA processing</keyword>
<dbReference type="EMBL" id="JAUSZT010000003">
    <property type="protein sequence ID" value="MDQ0997084.1"/>
    <property type="molecule type" value="Genomic_DNA"/>
</dbReference>
<keyword evidence="7" id="KW-0175">Coiled coil</keyword>
<organism evidence="9 10">
    <name type="scientific">Phyllobacterium ifriqiyense</name>
    <dbReference type="NCBI Taxonomy" id="314238"/>
    <lineage>
        <taxon>Bacteria</taxon>
        <taxon>Pseudomonadati</taxon>
        <taxon>Pseudomonadota</taxon>
        <taxon>Alphaproteobacteria</taxon>
        <taxon>Hyphomicrobiales</taxon>
        <taxon>Phyllobacteriaceae</taxon>
        <taxon>Phyllobacterium</taxon>
    </lineage>
</organism>
<dbReference type="CDD" id="cd01992">
    <property type="entry name" value="TilS_N"/>
    <property type="match status" value="1"/>
</dbReference>
<keyword evidence="10" id="KW-1185">Reference proteome</keyword>
<evidence type="ECO:0000256" key="7">
    <source>
        <dbReference type="SAM" id="Coils"/>
    </source>
</evidence>
<comment type="caution">
    <text evidence="9">The sequence shown here is derived from an EMBL/GenBank/DDBJ whole genome shotgun (WGS) entry which is preliminary data.</text>
</comment>
<evidence type="ECO:0000256" key="4">
    <source>
        <dbReference type="ARBA" id="ARBA00022840"/>
    </source>
</evidence>
<dbReference type="Pfam" id="PF01171">
    <property type="entry name" value="ATP_bind_3"/>
    <property type="match status" value="1"/>
</dbReference>
<sequence>MSVPPISAEKTIDLNGIFSAIDFEGSRSIVVAVSGGSDSLALLYLLLEYRKSRPSFPEIVAITIDHGLRPESRDEANYVGELCQKAGISHRILSWHGQKPDTGLSAKAREIRYKLLCDAARDAGAGIILTGHTLDDQVETFLMRSDRSVADSSERGQAGMALATLLEREVWLVRPLLNMRREELRDYLRMLGVTWKDDPSNDSLKYERVRVRKSIQENDLDELQSKIKHKASKRLNLNAEVTTALPSCVTVLGGIKAQINRENWYQQKPGVQELAVSVLLAIMGGQSFLPSATSCRKALKFIEEADTHSKLSIGRCIIESRPENTLLYREMRSIPTLTVEPGMSVIWDGRYRLTNAGKRSVIIDACGVQGLAELKSRMDNVHGPSAQSSPAIVMNGVRHSPVFDDHGKLPEGLIIERYVGLFDNILVGYDQLLAQCVATMLKIPAYKRYPVNQINKN</sequence>
<evidence type="ECO:0000313" key="9">
    <source>
        <dbReference type="EMBL" id="MDQ0997084.1"/>
    </source>
</evidence>
<dbReference type="InterPro" id="IPR011063">
    <property type="entry name" value="TilS/TtcA_N"/>
</dbReference>
<protein>
    <recommendedName>
        <fullName evidence="6">tRNA(Ile)-lysidine synthase</fullName>
        <ecNumber evidence="6">6.3.4.19</ecNumber>
    </recommendedName>
    <alternativeName>
        <fullName evidence="6">tRNA(Ile)-2-lysyl-cytidine synthase</fullName>
    </alternativeName>
    <alternativeName>
        <fullName evidence="6">tRNA(Ile)-lysidine synthetase</fullName>
    </alternativeName>
</protein>
<evidence type="ECO:0000256" key="5">
    <source>
        <dbReference type="ARBA" id="ARBA00048539"/>
    </source>
</evidence>
<reference evidence="9 10" key="1">
    <citation type="submission" date="2023-07" db="EMBL/GenBank/DDBJ databases">
        <title>Comparative genomics of wheat-associated soil bacteria to identify genetic determinants of phenazine resistance.</title>
        <authorList>
            <person name="Mouncey N."/>
        </authorList>
    </citation>
    <scope>NUCLEOTIDE SEQUENCE [LARGE SCALE GENOMIC DNA]</scope>
    <source>
        <strain evidence="9 10">W4I11</strain>
    </source>
</reference>
<name>A0ABU0S8K4_9HYPH</name>
<dbReference type="HAMAP" id="MF_01161">
    <property type="entry name" value="tRNA_Ile_lys_synt"/>
    <property type="match status" value="1"/>
</dbReference>
<evidence type="ECO:0000313" key="10">
    <source>
        <dbReference type="Proteomes" id="UP001237780"/>
    </source>
</evidence>
<dbReference type="NCBIfam" id="TIGR02432">
    <property type="entry name" value="lysidine_TilS_N"/>
    <property type="match status" value="1"/>
</dbReference>
<keyword evidence="1 6" id="KW-0436">Ligase</keyword>
<comment type="subcellular location">
    <subcellularLocation>
        <location evidence="6">Cytoplasm</location>
    </subcellularLocation>
</comment>
<dbReference type="InterPro" id="IPR012094">
    <property type="entry name" value="tRNA_Ile_lys_synt"/>
</dbReference>
<evidence type="ECO:0000256" key="6">
    <source>
        <dbReference type="HAMAP-Rule" id="MF_01161"/>
    </source>
</evidence>
<keyword evidence="6" id="KW-0963">Cytoplasm</keyword>
<comment type="function">
    <text evidence="6">Ligates lysine onto the cytidine present at position 34 of the AUA codon-specific tRNA(Ile) that contains the anticodon CAU, in an ATP-dependent manner. Cytidine is converted to lysidine, thus changing the amino acid specificity of the tRNA from methionine to isoleucine.</text>
</comment>
<dbReference type="PANTHER" id="PTHR43033">
    <property type="entry name" value="TRNA(ILE)-LYSIDINE SYNTHASE-RELATED"/>
    <property type="match status" value="1"/>
</dbReference>
<dbReference type="PANTHER" id="PTHR43033:SF1">
    <property type="entry name" value="TRNA(ILE)-LYSIDINE SYNTHASE-RELATED"/>
    <property type="match status" value="1"/>
</dbReference>
<gene>
    <name evidence="6" type="primary">tilS</name>
    <name evidence="9" type="ORF">QFZ34_002266</name>
</gene>
<dbReference type="InterPro" id="IPR012795">
    <property type="entry name" value="tRNA_Ile_lys_synt_N"/>
</dbReference>
<dbReference type="Proteomes" id="UP001237780">
    <property type="component" value="Unassembled WGS sequence"/>
</dbReference>
<accession>A0ABU0S8K4</accession>